<dbReference type="GO" id="GO:0005829">
    <property type="term" value="C:cytosol"/>
    <property type="evidence" value="ECO:0007669"/>
    <property type="project" value="TreeGrafter"/>
</dbReference>
<dbReference type="InterPro" id="IPR039261">
    <property type="entry name" value="FNR_nucleotide-bd"/>
</dbReference>
<evidence type="ECO:0000256" key="8">
    <source>
        <dbReference type="ARBA" id="ARBA00023797"/>
    </source>
</evidence>
<dbReference type="InterPro" id="IPR001709">
    <property type="entry name" value="Flavoprot_Pyr_Nucl_cyt_Rdtase"/>
</dbReference>
<dbReference type="InterPro" id="IPR017927">
    <property type="entry name" value="FAD-bd_FR_type"/>
</dbReference>
<organism evidence="12">
    <name type="scientific">Micromonas pusilla</name>
    <name type="common">Picoplanktonic green alga</name>
    <name type="synonym">Chromulina pusilla</name>
    <dbReference type="NCBI Taxonomy" id="38833"/>
    <lineage>
        <taxon>Eukaryota</taxon>
        <taxon>Viridiplantae</taxon>
        <taxon>Chlorophyta</taxon>
        <taxon>Mamiellophyceae</taxon>
        <taxon>Mamiellales</taxon>
        <taxon>Mamiellaceae</taxon>
        <taxon>Micromonas</taxon>
    </lineage>
</organism>
<dbReference type="InterPro" id="IPR001094">
    <property type="entry name" value="Flavdoxin-like"/>
</dbReference>
<sequence length="682" mass="74166">MTPDVLASASAIILLLSLAALTLLRVLSSGKDTTHKVRSDGEDKGDVDGHELKLVILYGTQTGTSERFAKEVEEEVRQRYGKAVRVQTSDLEAVTSDRAEDVLLEGSMGDARVLHVFLQSTYGDGEPTDASSEFVYWARDLADDGRMPDLFKAITYCVFGLGNSSYEHYNAAAKLVDKSLHALGASRLLELHLGDDDCTLEDDFQGWREALWNAMETRYGICAEDNLSSGGEARSYHVSTASKQDAVAAERLESEAMSKRPISSLTSQFSPYAASIVLAKELHSKASERSCVHVEFDISGTGISYQHGDHLGVFAENMFPVVQRAAASLKLPLDHSFTLSMPDDAPASLTQPFPTPCTLRTALSRYADLLNPPRKIALAALASVATDASEKARLEHLSSTAGKHEYASYITDPSRSLIEVLEAFPSAVPSLGLFFGAVSPRLAPRFYSISSSPLVDPDVITATVAVVRGDTPTGRLHEGVASTYLSRFVSSNNAHGEEKVKPEMRTERVPIFVRSSTFKLPSDPSVPIVMIGPGTGYAPFRGFIQERSALAKSGKLLGPAHLFFGCRDESKDHIYQAEMTDAVASKTLSSMNVAYSRATSDRKLYVQDKLMSAAKVIYDIMKGKVGGNEGSIYVCGDAKGMARDVHRALHSILMSEGEYAAHEAEEIVKRLADNGRYHKDVW</sequence>
<keyword evidence="4" id="KW-0288">FMN</keyword>
<dbReference type="EMBL" id="HBEN01013543">
    <property type="protein sequence ID" value="CAD8449697.1"/>
    <property type="molecule type" value="Transcribed_RNA"/>
</dbReference>
<feature type="domain" description="Flavodoxin-like" evidence="10">
    <location>
        <begin position="54"/>
        <end position="212"/>
    </location>
</feature>
<dbReference type="InterPro" id="IPR023173">
    <property type="entry name" value="NADPH_Cyt_P450_Rdtase_alpha"/>
</dbReference>
<evidence type="ECO:0000256" key="9">
    <source>
        <dbReference type="SAM" id="SignalP"/>
    </source>
</evidence>
<evidence type="ECO:0000256" key="5">
    <source>
        <dbReference type="ARBA" id="ARBA00022827"/>
    </source>
</evidence>
<dbReference type="EC" id="1.6.2.4" evidence="8"/>
<dbReference type="AlphaFoldDB" id="A0A7S0DBQ9"/>
<keyword evidence="9" id="KW-0732">Signal</keyword>
<feature type="signal peptide" evidence="9">
    <location>
        <begin position="1"/>
        <end position="30"/>
    </location>
</feature>
<dbReference type="InterPro" id="IPR003097">
    <property type="entry name" value="CysJ-like_FAD-binding"/>
</dbReference>
<reference evidence="12" key="1">
    <citation type="submission" date="2021-01" db="EMBL/GenBank/DDBJ databases">
        <authorList>
            <person name="Corre E."/>
            <person name="Pelletier E."/>
            <person name="Niang G."/>
            <person name="Scheremetjew M."/>
            <person name="Finn R."/>
            <person name="Kale V."/>
            <person name="Holt S."/>
            <person name="Cochrane G."/>
            <person name="Meng A."/>
            <person name="Brown T."/>
            <person name="Cohen L."/>
        </authorList>
    </citation>
    <scope>NUCLEOTIDE SEQUENCE</scope>
    <source>
        <strain evidence="12">CCAC1681</strain>
    </source>
</reference>
<dbReference type="InterPro" id="IPR008254">
    <property type="entry name" value="Flavodoxin/NO_synth"/>
</dbReference>
<feature type="chain" id="PRO_5030724430" description="NADPH--hemoprotein reductase" evidence="9">
    <location>
        <begin position="31"/>
        <end position="682"/>
    </location>
</feature>
<comment type="cofactor">
    <cofactor evidence="2">
        <name>FAD</name>
        <dbReference type="ChEBI" id="CHEBI:57692"/>
    </cofactor>
</comment>
<dbReference type="PRINTS" id="PR00369">
    <property type="entry name" value="FLAVODOXIN"/>
</dbReference>
<evidence type="ECO:0000259" key="11">
    <source>
        <dbReference type="PROSITE" id="PS51384"/>
    </source>
</evidence>
<evidence type="ECO:0000256" key="7">
    <source>
        <dbReference type="ARBA" id="ARBA00023002"/>
    </source>
</evidence>
<dbReference type="SUPFAM" id="SSF52218">
    <property type="entry name" value="Flavoproteins"/>
    <property type="match status" value="1"/>
</dbReference>
<evidence type="ECO:0000256" key="2">
    <source>
        <dbReference type="ARBA" id="ARBA00001974"/>
    </source>
</evidence>
<proteinExistence type="predicted"/>
<dbReference type="PANTHER" id="PTHR19384:SF17">
    <property type="entry name" value="NADPH--CYTOCHROME P450 REDUCTASE"/>
    <property type="match status" value="1"/>
</dbReference>
<dbReference type="Pfam" id="PF00258">
    <property type="entry name" value="Flavodoxin_1"/>
    <property type="match status" value="1"/>
</dbReference>
<dbReference type="Gene3D" id="3.40.50.80">
    <property type="entry name" value="Nucleotide-binding domain of ferredoxin-NADP reductase (FNR) module"/>
    <property type="match status" value="1"/>
</dbReference>
<accession>A0A7S0DBQ9</accession>
<keyword evidence="7" id="KW-0560">Oxidoreductase</keyword>
<dbReference type="Gene3D" id="1.20.990.10">
    <property type="entry name" value="NADPH-cytochrome p450 Reductase, Chain A, domain 3"/>
    <property type="match status" value="1"/>
</dbReference>
<evidence type="ECO:0000313" key="12">
    <source>
        <dbReference type="EMBL" id="CAD8449697.1"/>
    </source>
</evidence>
<gene>
    <name evidence="12" type="ORF">MSP1401_LOCUS11273</name>
</gene>
<dbReference type="InterPro" id="IPR017938">
    <property type="entry name" value="Riboflavin_synthase-like_b-brl"/>
</dbReference>
<protein>
    <recommendedName>
        <fullName evidence="8">NADPH--hemoprotein reductase</fullName>
        <ecNumber evidence="8">1.6.2.4</ecNumber>
    </recommendedName>
</protein>
<dbReference type="SUPFAM" id="SSF63380">
    <property type="entry name" value="Riboflavin synthase domain-like"/>
    <property type="match status" value="1"/>
</dbReference>
<dbReference type="PROSITE" id="PS51384">
    <property type="entry name" value="FAD_FR"/>
    <property type="match status" value="1"/>
</dbReference>
<evidence type="ECO:0000256" key="6">
    <source>
        <dbReference type="ARBA" id="ARBA00022857"/>
    </source>
</evidence>
<dbReference type="Pfam" id="PF00175">
    <property type="entry name" value="NAD_binding_1"/>
    <property type="match status" value="1"/>
</dbReference>
<dbReference type="Pfam" id="PF00667">
    <property type="entry name" value="FAD_binding_1"/>
    <property type="match status" value="1"/>
</dbReference>
<dbReference type="Gene3D" id="2.40.30.10">
    <property type="entry name" value="Translation factors"/>
    <property type="match status" value="1"/>
</dbReference>
<dbReference type="InterPro" id="IPR029039">
    <property type="entry name" value="Flavoprotein-like_sf"/>
</dbReference>
<dbReference type="GO" id="GO:0050660">
    <property type="term" value="F:flavin adenine dinucleotide binding"/>
    <property type="evidence" value="ECO:0007669"/>
    <property type="project" value="TreeGrafter"/>
</dbReference>
<name>A0A7S0DBQ9_MICPS</name>
<evidence type="ECO:0000256" key="1">
    <source>
        <dbReference type="ARBA" id="ARBA00001917"/>
    </source>
</evidence>
<dbReference type="FunFam" id="3.40.50.80:FF:000001">
    <property type="entry name" value="NADPH--cytochrome P450 reductase 1"/>
    <property type="match status" value="1"/>
</dbReference>
<dbReference type="InterPro" id="IPR001433">
    <property type="entry name" value="OxRdtase_FAD/NAD-bd"/>
</dbReference>
<dbReference type="PANTHER" id="PTHR19384">
    <property type="entry name" value="NITRIC OXIDE SYNTHASE-RELATED"/>
    <property type="match status" value="1"/>
</dbReference>
<dbReference type="PRINTS" id="PR00371">
    <property type="entry name" value="FPNCR"/>
</dbReference>
<dbReference type="GO" id="GO:0003958">
    <property type="term" value="F:NADPH-hemoprotein reductase activity"/>
    <property type="evidence" value="ECO:0007669"/>
    <property type="project" value="UniProtKB-EC"/>
</dbReference>
<evidence type="ECO:0000256" key="4">
    <source>
        <dbReference type="ARBA" id="ARBA00022643"/>
    </source>
</evidence>
<dbReference type="Gene3D" id="3.40.50.360">
    <property type="match status" value="1"/>
</dbReference>
<comment type="cofactor">
    <cofactor evidence="1">
        <name>FMN</name>
        <dbReference type="ChEBI" id="CHEBI:58210"/>
    </cofactor>
</comment>
<evidence type="ECO:0000259" key="10">
    <source>
        <dbReference type="PROSITE" id="PS50902"/>
    </source>
</evidence>
<feature type="domain" description="FAD-binding FR-type" evidence="11">
    <location>
        <begin position="269"/>
        <end position="521"/>
    </location>
</feature>
<dbReference type="SUPFAM" id="SSF52343">
    <property type="entry name" value="Ferredoxin reductase-like, C-terminal NADP-linked domain"/>
    <property type="match status" value="1"/>
</dbReference>
<dbReference type="PROSITE" id="PS50902">
    <property type="entry name" value="FLAVODOXIN_LIKE"/>
    <property type="match status" value="1"/>
</dbReference>
<evidence type="ECO:0000256" key="3">
    <source>
        <dbReference type="ARBA" id="ARBA00022630"/>
    </source>
</evidence>
<dbReference type="GO" id="GO:0010181">
    <property type="term" value="F:FMN binding"/>
    <property type="evidence" value="ECO:0007669"/>
    <property type="project" value="InterPro"/>
</dbReference>
<keyword evidence="5" id="KW-0274">FAD</keyword>
<keyword evidence="6" id="KW-0521">NADP</keyword>
<keyword evidence="3" id="KW-0285">Flavoprotein</keyword>